<comment type="subcellular location">
    <subcellularLocation>
        <location evidence="1">Nucleus</location>
    </subcellularLocation>
</comment>
<keyword evidence="5" id="KW-1185">Reference proteome</keyword>
<dbReference type="InParanoid" id="A0A1Y1UC03"/>
<dbReference type="GeneID" id="33558168"/>
<reference evidence="4 5" key="1">
    <citation type="submission" date="2017-03" db="EMBL/GenBank/DDBJ databases">
        <title>Widespread Adenine N6-methylation of Active Genes in Fungi.</title>
        <authorList>
            <consortium name="DOE Joint Genome Institute"/>
            <person name="Mondo S.J."/>
            <person name="Dannebaum R.O."/>
            <person name="Kuo R.C."/>
            <person name="Louie K.B."/>
            <person name="Bewick A.J."/>
            <person name="Labutti K."/>
            <person name="Haridas S."/>
            <person name="Kuo A."/>
            <person name="Salamov A."/>
            <person name="Ahrendt S.R."/>
            <person name="Lau R."/>
            <person name="Bowen B.P."/>
            <person name="Lipzen A."/>
            <person name="Sullivan W."/>
            <person name="Andreopoulos W.B."/>
            <person name="Clum A."/>
            <person name="Lindquist E."/>
            <person name="Daum C."/>
            <person name="Northen T.R."/>
            <person name="Ramamoorthy G."/>
            <person name="Schmitz R.J."/>
            <person name="Gryganskyi A."/>
            <person name="Culley D."/>
            <person name="Magnuson J."/>
            <person name="James T.Y."/>
            <person name="O'Malley M.A."/>
            <person name="Stajich J.E."/>
            <person name="Spatafora J.W."/>
            <person name="Visel A."/>
            <person name="Grigoriev I.V."/>
        </authorList>
    </citation>
    <scope>NUCLEOTIDE SEQUENCE [LARGE SCALE GENOMIC DNA]</scope>
    <source>
        <strain evidence="4 5">NRRL Y-17943</strain>
    </source>
</reference>
<evidence type="ECO:0000256" key="1">
    <source>
        <dbReference type="ARBA" id="ARBA00004123"/>
    </source>
</evidence>
<sequence>MSDHDLDPDLSDVFRSLYGGEDWAFDDDEPSEALVPDVEVVERDLELTDQRYTREYFRSNLDSLLDHRTGSTSRIYPAVRTFNTIVSSTEPIPSGPSGCYAPYSHLSLLNRLQTYTTSTFSTHPPPLSPVTLALHGWRNDGRETLTCDACQGSWNLLALEEIRDGNVRAEVARRLGKGLQTRHLPSCPWRAKRTPDDVYATIRTSLHPLALQSLAALVNSLEPNVPPGLRYISPLVSVLERACRLTLVPDPGIHTRHTSC</sequence>
<dbReference type="RefSeq" id="XP_021869742.1">
    <property type="nucleotide sequence ID" value="XM_022016359.1"/>
</dbReference>
<dbReference type="STRING" id="4999.A0A1Y1UC03"/>
<gene>
    <name evidence="4" type="ORF">BD324DRAFT_630730</name>
</gene>
<accession>A0A1Y1UC03</accession>
<dbReference type="OrthoDB" id="2592092at2759"/>
<proteinExistence type="predicted"/>
<comment type="caution">
    <text evidence="4">The sequence shown here is derived from an EMBL/GenBank/DDBJ whole genome shotgun (WGS) entry which is preliminary data.</text>
</comment>
<evidence type="ECO:0000313" key="4">
    <source>
        <dbReference type="EMBL" id="ORX35578.1"/>
    </source>
</evidence>
<evidence type="ECO:0000256" key="2">
    <source>
        <dbReference type="ARBA" id="ARBA00023242"/>
    </source>
</evidence>
<dbReference type="PANTHER" id="PTHR15835">
    <property type="entry name" value="NUCLEAR-INTERACTING PARTNER OF ALK"/>
    <property type="match status" value="1"/>
</dbReference>
<dbReference type="InterPro" id="IPR012935">
    <property type="entry name" value="NuBaID_N"/>
</dbReference>
<evidence type="ECO:0000313" key="5">
    <source>
        <dbReference type="Proteomes" id="UP000193218"/>
    </source>
</evidence>
<evidence type="ECO:0000259" key="3">
    <source>
        <dbReference type="Pfam" id="PF07967"/>
    </source>
</evidence>
<dbReference type="Proteomes" id="UP000193218">
    <property type="component" value="Unassembled WGS sequence"/>
</dbReference>
<dbReference type="GO" id="GO:0008270">
    <property type="term" value="F:zinc ion binding"/>
    <property type="evidence" value="ECO:0007669"/>
    <property type="project" value="InterPro"/>
</dbReference>
<name>A0A1Y1UC03_9TREE</name>
<dbReference type="Pfam" id="PF07967">
    <property type="entry name" value="zf-C3HC"/>
    <property type="match status" value="1"/>
</dbReference>
<keyword evidence="2" id="KW-0539">Nucleus</keyword>
<dbReference type="GO" id="GO:0005634">
    <property type="term" value="C:nucleus"/>
    <property type="evidence" value="ECO:0007669"/>
    <property type="project" value="UniProtKB-SubCell"/>
</dbReference>
<organism evidence="4 5">
    <name type="scientific">Kockovaella imperatae</name>
    <dbReference type="NCBI Taxonomy" id="4999"/>
    <lineage>
        <taxon>Eukaryota</taxon>
        <taxon>Fungi</taxon>
        <taxon>Dikarya</taxon>
        <taxon>Basidiomycota</taxon>
        <taxon>Agaricomycotina</taxon>
        <taxon>Tremellomycetes</taxon>
        <taxon>Tremellales</taxon>
        <taxon>Cuniculitremaceae</taxon>
        <taxon>Kockovaella</taxon>
    </lineage>
</organism>
<dbReference type="PANTHER" id="PTHR15835:SF6">
    <property type="entry name" value="ZINC FINGER C3HC-TYPE PROTEIN 1"/>
    <property type="match status" value="1"/>
</dbReference>
<feature type="domain" description="C3HC-type" evidence="3">
    <location>
        <begin position="102"/>
        <end position="203"/>
    </location>
</feature>
<protein>
    <submittedName>
        <fullName evidence="4">C3HC zinc finger-like-domain-containing protein</fullName>
    </submittedName>
</protein>
<dbReference type="AlphaFoldDB" id="A0A1Y1UC03"/>
<dbReference type="EMBL" id="NBSH01000010">
    <property type="protein sequence ID" value="ORX35578.1"/>
    <property type="molecule type" value="Genomic_DNA"/>
</dbReference>